<accession>A0AAV5W3A4</accession>
<evidence type="ECO:0000313" key="2">
    <source>
        <dbReference type="EMBL" id="GMT25163.1"/>
    </source>
</evidence>
<dbReference type="AlphaFoldDB" id="A0AAV5W3A4"/>
<keyword evidence="3" id="KW-1185">Reference proteome</keyword>
<protein>
    <recommendedName>
        <fullName evidence="4">Chondroitin proteoglycan 4 domain-containing protein</fullName>
    </recommendedName>
</protein>
<feature type="non-terminal residue" evidence="2">
    <location>
        <position position="1"/>
    </location>
</feature>
<feature type="signal peptide" evidence="1">
    <location>
        <begin position="1"/>
        <end position="17"/>
    </location>
</feature>
<dbReference type="PANTHER" id="PTHR34401:SF6">
    <property type="entry name" value="DUF19 DOMAIN-CONTAINING PROTEIN"/>
    <property type="match status" value="1"/>
</dbReference>
<evidence type="ECO:0000313" key="3">
    <source>
        <dbReference type="Proteomes" id="UP001432322"/>
    </source>
</evidence>
<comment type="caution">
    <text evidence="2">The sequence shown here is derived from an EMBL/GenBank/DDBJ whole genome shotgun (WGS) entry which is preliminary data.</text>
</comment>
<dbReference type="Proteomes" id="UP001432322">
    <property type="component" value="Unassembled WGS sequence"/>
</dbReference>
<evidence type="ECO:0008006" key="4">
    <source>
        <dbReference type="Google" id="ProtNLM"/>
    </source>
</evidence>
<feature type="chain" id="PRO_5043708631" description="Chondroitin proteoglycan 4 domain-containing protein" evidence="1">
    <location>
        <begin position="18"/>
        <end position="270"/>
    </location>
</feature>
<organism evidence="2 3">
    <name type="scientific">Pristionchus fissidentatus</name>
    <dbReference type="NCBI Taxonomy" id="1538716"/>
    <lineage>
        <taxon>Eukaryota</taxon>
        <taxon>Metazoa</taxon>
        <taxon>Ecdysozoa</taxon>
        <taxon>Nematoda</taxon>
        <taxon>Chromadorea</taxon>
        <taxon>Rhabditida</taxon>
        <taxon>Rhabditina</taxon>
        <taxon>Diplogasteromorpha</taxon>
        <taxon>Diplogasteroidea</taxon>
        <taxon>Neodiplogasteridae</taxon>
        <taxon>Pristionchus</taxon>
    </lineage>
</organism>
<name>A0AAV5W3A4_9BILA</name>
<reference evidence="2" key="1">
    <citation type="submission" date="2023-10" db="EMBL/GenBank/DDBJ databases">
        <title>Genome assembly of Pristionchus species.</title>
        <authorList>
            <person name="Yoshida K."/>
            <person name="Sommer R.J."/>
        </authorList>
    </citation>
    <scope>NUCLEOTIDE SEQUENCE</scope>
    <source>
        <strain evidence="2">RS5133</strain>
    </source>
</reference>
<evidence type="ECO:0000256" key="1">
    <source>
        <dbReference type="SAM" id="SignalP"/>
    </source>
</evidence>
<sequence>RFLTVFTLCASSVLLRAADQATILIVESATVASGTVPAGTAPDATAQTIKVVYGTAAPNTVMVPGTNITEVTGPVRMCSCDEAKECRTEATQGMSGCMESCNDHLKEYGTENYFECFSQNNASITEAEQCLFGEMKNYCTSVPTETRFIAHADWAKLTNFKYASEANKEIKDNFLWKREEAKFTKLQNFLHCTKHCMHNKISKCTKAKGCGVRMPKLAEFAKNMIACTKKNTKIATSLLTTCQCLAWKKGVTELRGACGVVGSQYYVDRA</sequence>
<gene>
    <name evidence="2" type="ORF">PFISCL1PPCAC_16460</name>
</gene>
<dbReference type="EMBL" id="BTSY01000004">
    <property type="protein sequence ID" value="GMT25163.1"/>
    <property type="molecule type" value="Genomic_DNA"/>
</dbReference>
<proteinExistence type="predicted"/>
<keyword evidence="1" id="KW-0732">Signal</keyword>
<dbReference type="PANTHER" id="PTHR34401">
    <property type="entry name" value="PROTEIN CBG12388-RELATED"/>
    <property type="match status" value="1"/>
</dbReference>